<organism evidence="3 4">
    <name type="scientific">Acinetobacter bereziniae</name>
    <name type="common">Acinetobacter genomosp. 10</name>
    <dbReference type="NCBI Taxonomy" id="106648"/>
    <lineage>
        <taxon>Bacteria</taxon>
        <taxon>Pseudomonadati</taxon>
        <taxon>Pseudomonadota</taxon>
        <taxon>Gammaproteobacteria</taxon>
        <taxon>Moraxellales</taxon>
        <taxon>Moraxellaceae</taxon>
        <taxon>Acinetobacter</taxon>
    </lineage>
</organism>
<dbReference type="PANTHER" id="PTHR48105">
    <property type="entry name" value="THIOREDOXIN REDUCTASE 1-RELATED-RELATED"/>
    <property type="match status" value="1"/>
</dbReference>
<dbReference type="InterPro" id="IPR023753">
    <property type="entry name" value="FAD/NAD-binding_dom"/>
</dbReference>
<dbReference type="PRINTS" id="PR00368">
    <property type="entry name" value="FADPNR"/>
</dbReference>
<keyword evidence="2" id="KW-0560">Oxidoreductase</keyword>
<reference evidence="3" key="1">
    <citation type="submission" date="2022-02" db="EMBL/GenBank/DDBJ databases">
        <title>Characterization of Tn125 harboring carbapenem-resistant Acinetobacter bereziniae clinical isolates.</title>
        <authorList>
            <person name="Wong N.-K."/>
            <person name="Pan Q."/>
        </authorList>
    </citation>
    <scope>NUCLEOTIDE SEQUENCE</scope>
    <source>
        <strain evidence="3">GD03393</strain>
    </source>
</reference>
<accession>A0A8I1DJ50</accession>
<dbReference type="PRINTS" id="PR00469">
    <property type="entry name" value="PNDRDTASEII"/>
</dbReference>
<evidence type="ECO:0000313" key="3">
    <source>
        <dbReference type="EMBL" id="UUN96124.1"/>
    </source>
</evidence>
<protein>
    <submittedName>
        <fullName evidence="3">NAD(P)/FAD-dependent oxidoreductase</fullName>
    </submittedName>
</protein>
<dbReference type="GO" id="GO:0016491">
    <property type="term" value="F:oxidoreductase activity"/>
    <property type="evidence" value="ECO:0007669"/>
    <property type="project" value="UniProtKB-KW"/>
</dbReference>
<dbReference type="Proteomes" id="UP000644140">
    <property type="component" value="Chromosome"/>
</dbReference>
<dbReference type="InterPro" id="IPR050097">
    <property type="entry name" value="Ferredoxin-NADP_redctase_2"/>
</dbReference>
<dbReference type="Gene3D" id="3.50.50.60">
    <property type="entry name" value="FAD/NAD(P)-binding domain"/>
    <property type="match status" value="2"/>
</dbReference>
<proteinExistence type="predicted"/>
<sequence length="302" mass="33442">MKYDVMIIGGSFAGLSAALPLARARKKVLVVDAGLRRNRFAAHSHNFLTRDGQEPSAIIAEAKQQLEKYSSITWLNASVIDVQAMNDDYEVFTEDENNKRDMIQAEKLIIAAGVKDDLPEIEGLTERWGKSVFHCPYCDGYELNLGQLGMLYSGSHSLHMALMLPDWGNTTLFLNAAVSIDIIEPAILEQLNQRHVKLDTRKIAKIENHCDLKFENGDQTQLNGLFVSTFMRINSPWIRKLGLDIDRNEYSEAILTNATKQTNLKNIYACGDITRSGGSVAFSVADGAMAGVAVHKSFVFGG</sequence>
<dbReference type="InterPro" id="IPR036188">
    <property type="entry name" value="FAD/NAD-bd_sf"/>
</dbReference>
<keyword evidence="1" id="KW-0285">Flavoprotein</keyword>
<evidence type="ECO:0000256" key="1">
    <source>
        <dbReference type="ARBA" id="ARBA00022630"/>
    </source>
</evidence>
<dbReference type="Pfam" id="PF07992">
    <property type="entry name" value="Pyr_redox_2"/>
    <property type="match status" value="1"/>
</dbReference>
<dbReference type="RefSeq" id="WP_151781643.1">
    <property type="nucleotide sequence ID" value="NZ_BKNL01000102.1"/>
</dbReference>
<dbReference type="SUPFAM" id="SSF51905">
    <property type="entry name" value="FAD/NAD(P)-binding domain"/>
    <property type="match status" value="1"/>
</dbReference>
<dbReference type="AlphaFoldDB" id="A0A8I1DJ50"/>
<evidence type="ECO:0000313" key="4">
    <source>
        <dbReference type="Proteomes" id="UP000644140"/>
    </source>
</evidence>
<gene>
    <name evidence="3" type="ORF">I9054_012075</name>
</gene>
<dbReference type="EMBL" id="CP092085">
    <property type="protein sequence ID" value="UUN96124.1"/>
    <property type="molecule type" value="Genomic_DNA"/>
</dbReference>
<name>A0A8I1DJ50_ACIBZ</name>
<evidence type="ECO:0000256" key="2">
    <source>
        <dbReference type="ARBA" id="ARBA00023002"/>
    </source>
</evidence>